<evidence type="ECO:0000313" key="3">
    <source>
        <dbReference type="Proteomes" id="UP000053681"/>
    </source>
</evidence>
<accession>A0A0V8JQJ8</accession>
<reference evidence="2 3" key="1">
    <citation type="submission" date="2015-11" db="EMBL/GenBank/DDBJ databases">
        <title>Bacillus caseinolyticus sp nov.</title>
        <authorList>
            <person name="Dastager S.G."/>
            <person name="Mawlankar R."/>
        </authorList>
    </citation>
    <scope>NUCLEOTIDE SEQUENCE [LARGE SCALE GENOMIC DNA]</scope>
    <source>
        <strain evidence="2 3">SGD-V-76</strain>
    </source>
</reference>
<keyword evidence="3" id="KW-1185">Reference proteome</keyword>
<dbReference type="InterPro" id="IPR004182">
    <property type="entry name" value="GRAM"/>
</dbReference>
<dbReference type="RefSeq" id="WP_062686292.1">
    <property type="nucleotide sequence ID" value="NZ_KQ758628.1"/>
</dbReference>
<dbReference type="Pfam" id="PF02893">
    <property type="entry name" value="GRAM"/>
    <property type="match status" value="1"/>
</dbReference>
<gene>
    <name evidence="2" type="ORF">AS180_02115</name>
</gene>
<proteinExistence type="predicted"/>
<dbReference type="Proteomes" id="UP000053681">
    <property type="component" value="Unassembled WGS sequence"/>
</dbReference>
<feature type="domain" description="GRAM" evidence="1">
    <location>
        <begin position="18"/>
        <end position="92"/>
    </location>
</feature>
<evidence type="ECO:0000313" key="2">
    <source>
        <dbReference type="EMBL" id="KSU89374.1"/>
    </source>
</evidence>
<name>A0A0V8JQJ8_9BACI</name>
<dbReference type="EMBL" id="LNQP01000005">
    <property type="protein sequence ID" value="KSU89374.1"/>
    <property type="molecule type" value="Genomic_DNA"/>
</dbReference>
<dbReference type="AlphaFoldDB" id="A0A0V8JQJ8"/>
<organism evidence="2 3">
    <name type="scientific">Priestia veravalensis</name>
    <dbReference type="NCBI Taxonomy" id="1414648"/>
    <lineage>
        <taxon>Bacteria</taxon>
        <taxon>Bacillati</taxon>
        <taxon>Bacillota</taxon>
        <taxon>Bacilli</taxon>
        <taxon>Bacillales</taxon>
        <taxon>Bacillaceae</taxon>
        <taxon>Priestia</taxon>
    </lineage>
</organism>
<evidence type="ECO:0000259" key="1">
    <source>
        <dbReference type="Pfam" id="PF02893"/>
    </source>
</evidence>
<protein>
    <recommendedName>
        <fullName evidence="1">GRAM domain-containing protein</fullName>
    </recommendedName>
</protein>
<comment type="caution">
    <text evidence="2">The sequence shown here is derived from an EMBL/GenBank/DDBJ whole genome shotgun (WGS) entry which is preliminary data.</text>
</comment>
<dbReference type="Gene3D" id="2.30.29.30">
    <property type="entry name" value="Pleckstrin-homology domain (PH domain)/Phosphotyrosine-binding domain (PTB)"/>
    <property type="match status" value="1"/>
</dbReference>
<dbReference type="InterPro" id="IPR011993">
    <property type="entry name" value="PH-like_dom_sf"/>
</dbReference>
<sequence>MSEESYIRTGLANLMKGVGGKLYLTSTELIHKSHAINVQRGTVTLDLADIETVERVRNKLLGVPLLKNGLKITTNDGEELRYVVNKASQRGEDIEQAINKEKPNVCDNVRLFFIYYSLLQKQFHMSVIALCGRIFVR</sequence>